<organism evidence="2 3">
    <name type="scientific">Streptomyces albiaxialis</name>
    <dbReference type="NCBI Taxonomy" id="329523"/>
    <lineage>
        <taxon>Bacteria</taxon>
        <taxon>Bacillati</taxon>
        <taxon>Actinomycetota</taxon>
        <taxon>Actinomycetes</taxon>
        <taxon>Kitasatosporales</taxon>
        <taxon>Streptomycetaceae</taxon>
        <taxon>Streptomyces</taxon>
    </lineage>
</organism>
<sequence length="178" mass="19387">MRDPYGVRTGMAGPRPAVPPTDAREPIRRSPMPEQQPPAFSVPVTVRGYETDTQGHLNQAVYLQYAEHARWSLLRAAGVEQAALVAAGYGPVVLETTVKYLRELRAGDEAEVSCAFEWTEGRKVHAVRQTVRTADGTLTATVDAVGGILDLRTRRLVEDPRKPLMELASDPAVLGLTA</sequence>
<comment type="caution">
    <text evidence="2">The sequence shown here is derived from an EMBL/GenBank/DDBJ whole genome shotgun (WGS) entry which is preliminary data.</text>
</comment>
<dbReference type="Gene3D" id="3.10.129.10">
    <property type="entry name" value="Hotdog Thioesterase"/>
    <property type="match status" value="1"/>
</dbReference>
<dbReference type="InterPro" id="IPR050563">
    <property type="entry name" value="4-hydroxybenzoyl-CoA_TE"/>
</dbReference>
<evidence type="ECO:0000313" key="3">
    <source>
        <dbReference type="Proteomes" id="UP001500016"/>
    </source>
</evidence>
<keyword evidence="3" id="KW-1185">Reference proteome</keyword>
<gene>
    <name evidence="2" type="ORF">GCM10009801_28020</name>
</gene>
<feature type="region of interest" description="Disordered" evidence="1">
    <location>
        <begin position="1"/>
        <end position="40"/>
    </location>
</feature>
<dbReference type="EMBL" id="BAAAPE010000007">
    <property type="protein sequence ID" value="GAA2074216.1"/>
    <property type="molecule type" value="Genomic_DNA"/>
</dbReference>
<dbReference type="CDD" id="cd00586">
    <property type="entry name" value="4HBT"/>
    <property type="match status" value="1"/>
</dbReference>
<reference evidence="2 3" key="1">
    <citation type="journal article" date="2019" name="Int. J. Syst. Evol. Microbiol.">
        <title>The Global Catalogue of Microorganisms (GCM) 10K type strain sequencing project: providing services to taxonomists for standard genome sequencing and annotation.</title>
        <authorList>
            <consortium name="The Broad Institute Genomics Platform"/>
            <consortium name="The Broad Institute Genome Sequencing Center for Infectious Disease"/>
            <person name="Wu L."/>
            <person name="Ma J."/>
        </authorList>
    </citation>
    <scope>NUCLEOTIDE SEQUENCE [LARGE SCALE GENOMIC DNA]</scope>
    <source>
        <strain evidence="2 3">JCM 15478</strain>
    </source>
</reference>
<dbReference type="PANTHER" id="PTHR31793">
    <property type="entry name" value="4-HYDROXYBENZOYL-COA THIOESTERASE FAMILY MEMBER"/>
    <property type="match status" value="1"/>
</dbReference>
<accession>A0ABN2VXH4</accession>
<name>A0ABN2VXH4_9ACTN</name>
<dbReference type="InterPro" id="IPR029069">
    <property type="entry name" value="HotDog_dom_sf"/>
</dbReference>
<protein>
    <submittedName>
        <fullName evidence="2">Acyl-CoA thioesterase</fullName>
    </submittedName>
</protein>
<evidence type="ECO:0000256" key="1">
    <source>
        <dbReference type="SAM" id="MobiDB-lite"/>
    </source>
</evidence>
<dbReference type="SUPFAM" id="SSF54637">
    <property type="entry name" value="Thioesterase/thiol ester dehydrase-isomerase"/>
    <property type="match status" value="1"/>
</dbReference>
<dbReference type="Proteomes" id="UP001500016">
    <property type="component" value="Unassembled WGS sequence"/>
</dbReference>
<evidence type="ECO:0000313" key="2">
    <source>
        <dbReference type="EMBL" id="GAA2074216.1"/>
    </source>
</evidence>
<proteinExistence type="predicted"/>
<dbReference type="Pfam" id="PF13279">
    <property type="entry name" value="4HBT_2"/>
    <property type="match status" value="1"/>
</dbReference>
<dbReference type="PANTHER" id="PTHR31793:SF24">
    <property type="entry name" value="LONG-CHAIN ACYL-COA THIOESTERASE FADM"/>
    <property type="match status" value="1"/>
</dbReference>